<evidence type="ECO:0000256" key="21">
    <source>
        <dbReference type="ARBA" id="ARBA00023154"/>
    </source>
</evidence>
<comment type="pathway">
    <text evidence="5">Amino-acid biosynthesis; L-methionine biosynthesis via de novo pathway; L-homoserine from L-aspartate: step 3/3.</text>
</comment>
<dbReference type="NCBIfam" id="NF007003">
    <property type="entry name" value="PRK09466.1"/>
    <property type="match status" value="1"/>
</dbReference>
<dbReference type="SUPFAM" id="SSF55021">
    <property type="entry name" value="ACT-like"/>
    <property type="match status" value="2"/>
</dbReference>
<dbReference type="Gene3D" id="3.30.360.10">
    <property type="entry name" value="Dihydrodipicolinate Reductase, domain 2"/>
    <property type="match status" value="1"/>
</dbReference>
<evidence type="ECO:0000256" key="6">
    <source>
        <dbReference type="ARBA" id="ARBA00005139"/>
    </source>
</evidence>
<dbReference type="FunFam" id="3.30.360.10:FF:000006">
    <property type="entry name" value="Bifunctional aspartokinase/homoserine dehydrogenase"/>
    <property type="match status" value="1"/>
</dbReference>
<keyword evidence="13" id="KW-0479">Metal-binding</keyword>
<evidence type="ECO:0000313" key="30">
    <source>
        <dbReference type="Proteomes" id="UP000010796"/>
    </source>
</evidence>
<dbReference type="GO" id="GO:0005524">
    <property type="term" value="F:ATP binding"/>
    <property type="evidence" value="ECO:0007669"/>
    <property type="project" value="UniProtKB-KW"/>
</dbReference>
<dbReference type="InterPro" id="IPR002912">
    <property type="entry name" value="ACT_dom"/>
</dbReference>
<evidence type="ECO:0000256" key="12">
    <source>
        <dbReference type="ARBA" id="ARBA00022697"/>
    </source>
</evidence>
<keyword evidence="15 29" id="KW-0418">Kinase</keyword>
<dbReference type="GO" id="GO:0009086">
    <property type="term" value="P:methionine biosynthetic process"/>
    <property type="evidence" value="ECO:0007669"/>
    <property type="project" value="UniProtKB-KW"/>
</dbReference>
<keyword evidence="30" id="KW-1185">Reference proteome</keyword>
<evidence type="ECO:0000256" key="5">
    <source>
        <dbReference type="ARBA" id="ARBA00005062"/>
    </source>
</evidence>
<comment type="pathway">
    <text evidence="4">Amino-acid biosynthesis; L-threonine biosynthesis; L-threonine from L-aspartate: step 3/5.</text>
</comment>
<dbReference type="GO" id="GO:0009089">
    <property type="term" value="P:lysine biosynthetic process via diaminopimelate"/>
    <property type="evidence" value="ECO:0007669"/>
    <property type="project" value="UniProtKB-UniPathway"/>
</dbReference>
<comment type="pathway">
    <text evidence="2">Amino-acid biosynthesis; L-lysine biosynthesis via DAP pathway; (S)-tetrahydrodipicolinate from L-aspartate: step 1/4.</text>
</comment>
<evidence type="ECO:0000256" key="3">
    <source>
        <dbReference type="ARBA" id="ARBA00004986"/>
    </source>
</evidence>
<dbReference type="PANTHER" id="PTHR43070:SF3">
    <property type="entry name" value="HOMOSERINE DEHYDROGENASE"/>
    <property type="match status" value="1"/>
</dbReference>
<dbReference type="InterPro" id="IPR005106">
    <property type="entry name" value="Asp/hSer_DH_NAD-bd"/>
</dbReference>
<dbReference type="PANTHER" id="PTHR43070">
    <property type="match status" value="1"/>
</dbReference>
<evidence type="ECO:0000256" key="11">
    <source>
        <dbReference type="ARBA" id="ARBA00022679"/>
    </source>
</evidence>
<dbReference type="InterPro" id="IPR001342">
    <property type="entry name" value="HDH_cat"/>
</dbReference>
<dbReference type="PIRSF" id="PIRSF000727">
    <property type="entry name" value="ThrA"/>
    <property type="match status" value="1"/>
</dbReference>
<evidence type="ECO:0000256" key="20">
    <source>
        <dbReference type="ARBA" id="ARBA00023053"/>
    </source>
</evidence>
<dbReference type="PATRIC" id="fig|926556.3.peg.2120"/>
<dbReference type="InterPro" id="IPR042199">
    <property type="entry name" value="AsparK_Bifunc_asparK/hSer_DH"/>
</dbReference>
<dbReference type="Pfam" id="PF00742">
    <property type="entry name" value="Homoserine_dh"/>
    <property type="match status" value="1"/>
</dbReference>
<keyword evidence="22" id="KW-0486">Methionine biosynthesis</keyword>
<dbReference type="InterPro" id="IPR036393">
    <property type="entry name" value="AceGlu_kinase-like_sf"/>
</dbReference>
<dbReference type="Proteomes" id="UP000010796">
    <property type="component" value="Chromosome"/>
</dbReference>
<evidence type="ECO:0000256" key="4">
    <source>
        <dbReference type="ARBA" id="ARBA00005056"/>
    </source>
</evidence>
<dbReference type="EMBL" id="CP003346">
    <property type="protein sequence ID" value="AGA78253.1"/>
    <property type="molecule type" value="Genomic_DNA"/>
</dbReference>
<comment type="catalytic activity">
    <reaction evidence="27">
        <text>L-homoserine + NAD(+) = L-aspartate 4-semialdehyde + NADH + H(+)</text>
        <dbReference type="Rhea" id="RHEA:15757"/>
        <dbReference type="ChEBI" id="CHEBI:15378"/>
        <dbReference type="ChEBI" id="CHEBI:57476"/>
        <dbReference type="ChEBI" id="CHEBI:57540"/>
        <dbReference type="ChEBI" id="CHEBI:57945"/>
        <dbReference type="ChEBI" id="CHEBI:537519"/>
        <dbReference type="EC" id="1.1.1.3"/>
    </reaction>
    <physiologicalReaction direction="right-to-left" evidence="27">
        <dbReference type="Rhea" id="RHEA:15759"/>
    </physiologicalReaction>
</comment>
<evidence type="ECO:0000256" key="18">
    <source>
        <dbReference type="ARBA" id="ARBA00023002"/>
    </source>
</evidence>
<gene>
    <name evidence="29" type="ordered locus">Echvi_2000</name>
</gene>
<evidence type="ECO:0000256" key="25">
    <source>
        <dbReference type="ARBA" id="ARBA00048561"/>
    </source>
</evidence>
<evidence type="ECO:0000256" key="17">
    <source>
        <dbReference type="ARBA" id="ARBA00022857"/>
    </source>
</evidence>
<dbReference type="UniPathway" id="UPA00050">
    <property type="reaction ID" value="UER00063"/>
</dbReference>
<dbReference type="InterPro" id="IPR049638">
    <property type="entry name" value="AK-HD"/>
</dbReference>
<evidence type="ECO:0000256" key="14">
    <source>
        <dbReference type="ARBA" id="ARBA00022741"/>
    </source>
</evidence>
<evidence type="ECO:0000256" key="26">
    <source>
        <dbReference type="ARBA" id="ARBA00048841"/>
    </source>
</evidence>
<dbReference type="InterPro" id="IPR001341">
    <property type="entry name" value="Asp_kinase"/>
</dbReference>
<evidence type="ECO:0000256" key="7">
    <source>
        <dbReference type="ARBA" id="ARBA00007952"/>
    </source>
</evidence>
<evidence type="ECO:0000256" key="27">
    <source>
        <dbReference type="ARBA" id="ARBA00049031"/>
    </source>
</evidence>
<dbReference type="InterPro" id="IPR001048">
    <property type="entry name" value="Asp/Glu/Uridylate_kinase"/>
</dbReference>
<dbReference type="PROSITE" id="PS51671">
    <property type="entry name" value="ACT"/>
    <property type="match status" value="1"/>
</dbReference>
<dbReference type="NCBIfam" id="TIGR00657">
    <property type="entry name" value="asp_kinases"/>
    <property type="match status" value="1"/>
</dbReference>
<keyword evidence="17" id="KW-0521">NADP</keyword>
<dbReference type="InterPro" id="IPR041743">
    <property type="entry name" value="AK-HSDH_N"/>
</dbReference>
<comment type="subunit">
    <text evidence="9">Homotetramer.</text>
</comment>
<dbReference type="InterPro" id="IPR054352">
    <property type="entry name" value="ACT_Aspartokinase"/>
</dbReference>
<dbReference type="GO" id="GO:0009088">
    <property type="term" value="P:threonine biosynthetic process"/>
    <property type="evidence" value="ECO:0007669"/>
    <property type="project" value="UniProtKB-UniPathway"/>
</dbReference>
<evidence type="ECO:0000256" key="16">
    <source>
        <dbReference type="ARBA" id="ARBA00022840"/>
    </source>
</evidence>
<dbReference type="NCBIfam" id="NF006959">
    <property type="entry name" value="PRK09436.1"/>
    <property type="match status" value="1"/>
</dbReference>
<keyword evidence="19" id="KW-0520">NAD</keyword>
<comment type="similarity">
    <text evidence="8">In the N-terminal section; belongs to the aspartokinase family.</text>
</comment>
<dbReference type="KEGG" id="evi:Echvi_2000"/>
<dbReference type="SUPFAM" id="SSF53633">
    <property type="entry name" value="Carbamate kinase-like"/>
    <property type="match status" value="1"/>
</dbReference>
<dbReference type="InterPro" id="IPR036291">
    <property type="entry name" value="NAD(P)-bd_dom_sf"/>
</dbReference>
<dbReference type="AlphaFoldDB" id="L0FYX9"/>
<reference evidence="30" key="1">
    <citation type="submission" date="2012-02" db="EMBL/GenBank/DDBJ databases">
        <title>The complete genome of Echinicola vietnamensis DSM 17526.</title>
        <authorList>
            <person name="Lucas S."/>
            <person name="Copeland A."/>
            <person name="Lapidus A."/>
            <person name="Glavina del Rio T."/>
            <person name="Dalin E."/>
            <person name="Tice H."/>
            <person name="Bruce D."/>
            <person name="Goodwin L."/>
            <person name="Pitluck S."/>
            <person name="Peters L."/>
            <person name="Ovchinnikova G."/>
            <person name="Teshima H."/>
            <person name="Kyrpides N."/>
            <person name="Mavromatis K."/>
            <person name="Ivanova N."/>
            <person name="Brettin T."/>
            <person name="Detter J.C."/>
            <person name="Han C."/>
            <person name="Larimer F."/>
            <person name="Land M."/>
            <person name="Hauser L."/>
            <person name="Markowitz V."/>
            <person name="Cheng J.-F."/>
            <person name="Hugenholtz P."/>
            <person name="Woyke T."/>
            <person name="Wu D."/>
            <person name="Brambilla E."/>
            <person name="Klenk H.-P."/>
            <person name="Eisen J.A."/>
        </authorList>
    </citation>
    <scope>NUCLEOTIDE SEQUENCE [LARGE SCALE GENOMIC DNA]</scope>
    <source>
        <strain evidence="30">DSM 17526 / LMG 23754 / KMM 6221</strain>
    </source>
</reference>
<name>L0FYX9_ECHVK</name>
<evidence type="ECO:0000256" key="19">
    <source>
        <dbReference type="ARBA" id="ARBA00023027"/>
    </source>
</evidence>
<feature type="domain" description="ACT" evidence="28">
    <location>
        <begin position="398"/>
        <end position="476"/>
    </location>
</feature>
<keyword evidence="14" id="KW-0547">Nucleotide-binding</keyword>
<comment type="similarity">
    <text evidence="7">In the C-terminal section; belongs to the homoserine dehydrogenase family.</text>
</comment>
<comment type="catalytic activity">
    <reaction evidence="26">
        <text>L-homoserine + NADP(+) = L-aspartate 4-semialdehyde + NADPH + H(+)</text>
        <dbReference type="Rhea" id="RHEA:15761"/>
        <dbReference type="ChEBI" id="CHEBI:15378"/>
        <dbReference type="ChEBI" id="CHEBI:57476"/>
        <dbReference type="ChEBI" id="CHEBI:57783"/>
        <dbReference type="ChEBI" id="CHEBI:58349"/>
        <dbReference type="ChEBI" id="CHEBI:537519"/>
        <dbReference type="EC" id="1.1.1.3"/>
    </reaction>
    <physiologicalReaction direction="right-to-left" evidence="26">
        <dbReference type="Rhea" id="RHEA:15763"/>
    </physiologicalReaction>
</comment>
<evidence type="ECO:0000256" key="10">
    <source>
        <dbReference type="ARBA" id="ARBA00022605"/>
    </source>
</evidence>
<dbReference type="InterPro" id="IPR018042">
    <property type="entry name" value="Aspartate_kinase_CS"/>
</dbReference>
<keyword evidence="12" id="KW-0791">Threonine biosynthesis</keyword>
<dbReference type="HOGENOM" id="CLU_009116_7_1_10"/>
<keyword evidence="21" id="KW-0457">Lysine biosynthesis</keyword>
<evidence type="ECO:0000256" key="22">
    <source>
        <dbReference type="ARBA" id="ARBA00023167"/>
    </source>
</evidence>
<dbReference type="Pfam" id="PF00696">
    <property type="entry name" value="AA_kinase"/>
    <property type="match status" value="1"/>
</dbReference>
<dbReference type="Gene3D" id="1.20.120.1320">
    <property type="entry name" value="Aspartokinase, catalytic domain"/>
    <property type="match status" value="1"/>
</dbReference>
<evidence type="ECO:0000256" key="15">
    <source>
        <dbReference type="ARBA" id="ARBA00022777"/>
    </source>
</evidence>
<evidence type="ECO:0000313" key="29">
    <source>
        <dbReference type="EMBL" id="AGA78253.1"/>
    </source>
</evidence>
<dbReference type="GO" id="GO:0009090">
    <property type="term" value="P:homoserine biosynthetic process"/>
    <property type="evidence" value="ECO:0007669"/>
    <property type="project" value="UniProtKB-ARBA"/>
</dbReference>
<dbReference type="RefSeq" id="WP_015265814.1">
    <property type="nucleotide sequence ID" value="NC_019904.1"/>
</dbReference>
<dbReference type="GO" id="GO:0004412">
    <property type="term" value="F:homoserine dehydrogenase activity"/>
    <property type="evidence" value="ECO:0007669"/>
    <property type="project" value="UniProtKB-EC"/>
</dbReference>
<comment type="cofactor">
    <cofactor evidence="1">
        <name>a metal cation</name>
        <dbReference type="ChEBI" id="CHEBI:25213"/>
    </cofactor>
</comment>
<dbReference type="Gene3D" id="3.40.50.720">
    <property type="entry name" value="NAD(P)-binding Rossmann-like Domain"/>
    <property type="match status" value="1"/>
</dbReference>
<keyword evidence="11" id="KW-0808">Transferase</keyword>
<dbReference type="Pfam" id="PF22468">
    <property type="entry name" value="ACT_9"/>
    <property type="match status" value="2"/>
</dbReference>
<keyword evidence="16" id="KW-0067">ATP-binding</keyword>
<dbReference type="STRING" id="926556.Echvi_2000"/>
<keyword evidence="23" id="KW-0511">Multifunctional enzyme</keyword>
<evidence type="ECO:0000256" key="8">
    <source>
        <dbReference type="ARBA" id="ARBA00010046"/>
    </source>
</evidence>
<keyword evidence="10" id="KW-0028">Amino-acid biosynthesis</keyword>
<evidence type="ECO:0000256" key="1">
    <source>
        <dbReference type="ARBA" id="ARBA00001920"/>
    </source>
</evidence>
<dbReference type="Gene3D" id="3.30.2130.10">
    <property type="entry name" value="VC0802-like"/>
    <property type="match status" value="1"/>
</dbReference>
<evidence type="ECO:0000256" key="9">
    <source>
        <dbReference type="ARBA" id="ARBA00011881"/>
    </source>
</evidence>
<dbReference type="OrthoDB" id="9799110at2"/>
<evidence type="ECO:0000256" key="23">
    <source>
        <dbReference type="ARBA" id="ARBA00023268"/>
    </source>
</evidence>
<protein>
    <submittedName>
        <fullName evidence="29">Aspartate kinase</fullName>
    </submittedName>
</protein>
<dbReference type="eggNOG" id="COG0527">
    <property type="taxonomic scope" value="Bacteria"/>
</dbReference>
<comment type="pathway">
    <text evidence="3">Amino-acid biosynthesis; L-methionine biosynthesis via de novo pathway; L-homoserine from L-aspartate: step 1/3.</text>
</comment>
<dbReference type="Gene3D" id="3.40.1160.10">
    <property type="entry name" value="Acetylglutamate kinase-like"/>
    <property type="match status" value="1"/>
</dbReference>
<sequence>MKIIKFGGSSIANYENIQKVFSIIEQKSEKEAFALVFSAFGGVTEQLLQCANIAQQSEESYHTILQELEKRHLEIVKKLVPVQQQSTALTFVKVRFNELGDLFHGIYLIKECSNRTMDYVLSFGERLSNFILAAGLQAKGIGTSYVDARDLVKTDDRFGHAKVNFKTTNKLIQDHFKSHDDIKVITGFIGSTEKGETTTVGRSGSDYTASIFAAALGAEQVEIWTDVSGVMTADPRLVYTAFTIPQLSYNEAMELSHFGAKVVFPATMQPAMKEDIPIYIKNTFKPDEAGTRISKDSGEGKIIKGISSMDNISILNVQGPGLVEVVGVSQRFFGTLANNGINIILISQASSEHSICVAIASKDASRAKSVIEEEFRYEIQSGEMDEIQIVPDMAVIAVVGENMQHNPGASGRMFQALGRNNVNVAAIAQGSSELNISAVITQADLQKALNALHEAFFLSDYKVLHLFLVGVGLIGKALTKMIHQQLKNLQEENMLDIQIHGMANSRYMKFHEDGFDLATVGPPDENDEPMDMDKFIGTMTEMNFSNSVFVDCTASQDVADIYEQILDSKVGIVTPNKKANSGPLETYKKLKKLAGQRGVRFFYETNVAAGLPVINTLQDLMLSGDHVHRIEAVLSGSMNYIFSELEKGMPFSEVVAQAKEKGYTEPDPRDDLSGMDVARKILILGREAGQDLHFEDVEIQSMVPEDCEDAASVPEFFKKLQKHDGHFQQLLDEANAKGEKLRFMATLENGKAKVGLNSLDSEHPFFTLKGSDNMILFTTERYNDFPMIVRGPGAGADVTAAGVFADIIRLGNYSR</sequence>
<proteinExistence type="inferred from homology"/>
<dbReference type="UniPathway" id="UPA00051">
    <property type="reaction ID" value="UER00462"/>
</dbReference>
<comment type="catalytic activity">
    <reaction evidence="25">
        <text>L-aspartate + ATP = 4-phospho-L-aspartate + ADP</text>
        <dbReference type="Rhea" id="RHEA:23776"/>
        <dbReference type="ChEBI" id="CHEBI:29991"/>
        <dbReference type="ChEBI" id="CHEBI:30616"/>
        <dbReference type="ChEBI" id="CHEBI:57535"/>
        <dbReference type="ChEBI" id="CHEBI:456216"/>
        <dbReference type="EC" id="2.7.2.4"/>
    </reaction>
    <physiologicalReaction direction="left-to-right" evidence="25">
        <dbReference type="Rhea" id="RHEA:23777"/>
    </physiologicalReaction>
</comment>
<dbReference type="Pfam" id="PF03447">
    <property type="entry name" value="NAD_binding_3"/>
    <property type="match status" value="1"/>
</dbReference>
<dbReference type="PROSITE" id="PS00324">
    <property type="entry name" value="ASPARTOKINASE"/>
    <property type="match status" value="1"/>
</dbReference>
<keyword evidence="18" id="KW-0560">Oxidoreductase</keyword>
<dbReference type="InterPro" id="IPR045865">
    <property type="entry name" value="ACT-like_dom_sf"/>
</dbReference>
<dbReference type="CDD" id="cd04921">
    <property type="entry name" value="ACT_AKi-HSDH-ThrA-like_1"/>
    <property type="match status" value="1"/>
</dbReference>
<organism evidence="29 30">
    <name type="scientific">Echinicola vietnamensis (strain DSM 17526 / LMG 23754 / KMM 6221)</name>
    <dbReference type="NCBI Taxonomy" id="926556"/>
    <lineage>
        <taxon>Bacteria</taxon>
        <taxon>Pseudomonadati</taxon>
        <taxon>Bacteroidota</taxon>
        <taxon>Cytophagia</taxon>
        <taxon>Cytophagales</taxon>
        <taxon>Cyclobacteriaceae</taxon>
        <taxon>Echinicola</taxon>
    </lineage>
</organism>
<dbReference type="GO" id="GO:0050661">
    <property type="term" value="F:NADP binding"/>
    <property type="evidence" value="ECO:0007669"/>
    <property type="project" value="InterPro"/>
</dbReference>
<dbReference type="SUPFAM" id="SSF51735">
    <property type="entry name" value="NAD(P)-binding Rossmann-fold domains"/>
    <property type="match status" value="1"/>
</dbReference>
<dbReference type="CDD" id="cd04257">
    <property type="entry name" value="AAK_AK-HSDH"/>
    <property type="match status" value="1"/>
</dbReference>
<dbReference type="InterPro" id="IPR011147">
    <property type="entry name" value="Bifunc_Aspkin/hSer_DH"/>
</dbReference>
<comment type="function">
    <text evidence="24">Bifunctional aspartate kinase and homoserine dehydrogenase that catalyzes the first and the third steps toward the synthesis of lysine, methionine and threonine from aspartate.</text>
</comment>
<keyword evidence="20" id="KW-0915">Sodium</keyword>
<evidence type="ECO:0000256" key="24">
    <source>
        <dbReference type="ARBA" id="ARBA00044938"/>
    </source>
</evidence>
<dbReference type="SUPFAM" id="SSF55347">
    <property type="entry name" value="Glyceraldehyde-3-phosphate dehydrogenase-like, C-terminal domain"/>
    <property type="match status" value="1"/>
</dbReference>
<accession>L0FYX9</accession>
<evidence type="ECO:0000256" key="13">
    <source>
        <dbReference type="ARBA" id="ARBA00022723"/>
    </source>
</evidence>
<dbReference type="InterPro" id="IPR019811">
    <property type="entry name" value="HDH_CS"/>
</dbReference>
<dbReference type="PROSITE" id="PS01042">
    <property type="entry name" value="HOMOSER_DHGENASE"/>
    <property type="match status" value="1"/>
</dbReference>
<dbReference type="GO" id="GO:0046872">
    <property type="term" value="F:metal ion binding"/>
    <property type="evidence" value="ECO:0007669"/>
    <property type="project" value="UniProtKB-KW"/>
</dbReference>
<dbReference type="UniPathway" id="UPA00034">
    <property type="reaction ID" value="UER00015"/>
</dbReference>
<evidence type="ECO:0000256" key="2">
    <source>
        <dbReference type="ARBA" id="ARBA00004766"/>
    </source>
</evidence>
<evidence type="ECO:0000259" key="28">
    <source>
        <dbReference type="PROSITE" id="PS51671"/>
    </source>
</evidence>
<dbReference type="CDD" id="cd04922">
    <property type="entry name" value="ACT_AKi-HSDH-ThrA_2"/>
    <property type="match status" value="1"/>
</dbReference>
<dbReference type="FunFam" id="3.30.2130.10:FF:000001">
    <property type="entry name" value="Bifunctional aspartokinase/homoserine dehydrogenase"/>
    <property type="match status" value="1"/>
</dbReference>
<dbReference type="eggNOG" id="COG0460">
    <property type="taxonomic scope" value="Bacteria"/>
</dbReference>
<dbReference type="GO" id="GO:0004072">
    <property type="term" value="F:aspartate kinase activity"/>
    <property type="evidence" value="ECO:0007669"/>
    <property type="project" value="UniProtKB-EC"/>
</dbReference>
<comment type="pathway">
    <text evidence="6">Amino-acid biosynthesis; L-threonine biosynthesis; L-threonine from L-aspartate: step 1/5.</text>
</comment>